<dbReference type="Pfam" id="PF13166">
    <property type="entry name" value="AAA_13"/>
    <property type="match status" value="1"/>
</dbReference>
<dbReference type="eggNOG" id="COG4694">
    <property type="taxonomic scope" value="Bacteria"/>
</dbReference>
<feature type="coiled-coil region" evidence="1">
    <location>
        <begin position="315"/>
        <end position="351"/>
    </location>
</feature>
<dbReference type="Gene3D" id="3.40.50.300">
    <property type="entry name" value="P-loop containing nucleotide triphosphate hydrolases"/>
    <property type="match status" value="1"/>
</dbReference>
<accession>E6K2E1</accession>
<feature type="domain" description="Protein CR006 P-loop" evidence="2">
    <location>
        <begin position="9"/>
        <end position="769"/>
    </location>
</feature>
<dbReference type="Proteomes" id="UP000004946">
    <property type="component" value="Chromosome"/>
</dbReference>
<comment type="caution">
    <text evidence="3">The sequence shown here is derived from an EMBL/GenBank/DDBJ whole genome shotgun (WGS) entry which is preliminary data.</text>
</comment>
<feature type="coiled-coil region" evidence="1">
    <location>
        <begin position="422"/>
        <end position="499"/>
    </location>
</feature>
<gene>
    <name evidence="3" type="ORF">HMPREF0620_1614</name>
</gene>
<organism evidence="3 4">
    <name type="scientific">Parascardovia denticolens DSM 10105 = JCM 12538</name>
    <dbReference type="NCBI Taxonomy" id="864564"/>
    <lineage>
        <taxon>Bacteria</taxon>
        <taxon>Bacillati</taxon>
        <taxon>Actinomycetota</taxon>
        <taxon>Actinomycetes</taxon>
        <taxon>Bifidobacteriales</taxon>
        <taxon>Bifidobacteriaceae</taxon>
        <taxon>Parascardovia</taxon>
    </lineage>
</organism>
<dbReference type="InterPro" id="IPR027417">
    <property type="entry name" value="P-loop_NTPase"/>
</dbReference>
<evidence type="ECO:0000256" key="1">
    <source>
        <dbReference type="SAM" id="Coils"/>
    </source>
</evidence>
<dbReference type="InterPro" id="IPR026866">
    <property type="entry name" value="CR006_AAA"/>
</dbReference>
<sequence length="842" mass="95195">MYLPVHWSVVFGKNGSGKSTIAHALYQYSQNGVGIPVTNGEMPVEAKFSYVNEYGKNDPSNGGNQQLLPQNCFVYGDDYRREKIRFSESNLGAIAVVEANLITKQKLQDANAELEGKKDDYDKFITEFGSETQESDRVGWQGTKGKEVNEKRKNVERCFKSDGLGLDDENSSLPQIIGKLINRNSTAKRYRFENIQKKFESFTDNSDSGYLQDEKERLRTKLKQFLSDRGAKEAKENNGTDIQKIAFQLQFDELKRLLEHACQELCRKSEVCSNSLAQSISDPDNHVDIKATEDLVESGQQLCSLCLQELSAEYREDLRKALDSIRADKDNQKAQGKIAKLIDKINSIINRIQECCSEVEQLSQIIEGVQLQDFQNTANNLGNSLKKIALRLQEKLNKPGLIDDQDYSTEIYSEFDAFYGSIAAVNSKVEAFEKNQSRLDQEKDELVTDLEKYAVRKFLVCWEEYQKAQSEYENGRQLVVEAKRRLDDADGKVRELESSFKGYGTALKEINNNLQIVFLDSNRLSLEDAGNGEYQIKSRGKAVSLSQLSDGEKNAIALSAFFASIFENKQEDYEFNSDMLLVLDDPISSFDFVNETGILGLVQTQCRKIRDEHCKQKEYFHCMILTHSIPVLYEFNTLGSSTGGLYKQKKDSCCSYELKVTNKISNNTNVSMPESKELNVDSLKPVYMMLTREVYAFVAGSGGRNDRLSGNDLRRAFEEYSFFNFDEGATALTSDDQIIDNARLSQEIKQLIKDTQFHYWFNGDSHGETSAKSGGVPIHFPTDEGTEEKLAKLLLIFLDGIHPTGLIGILCGSNFNQSQSKKKKEVEANLKKWKNELLGISS</sequence>
<dbReference type="EMBL" id="AEON01000002">
    <property type="protein sequence ID" value="EFT82929.1"/>
    <property type="molecule type" value="Genomic_DNA"/>
</dbReference>
<dbReference type="KEGG" id="pdo:PSDT_0077"/>
<dbReference type="SUPFAM" id="SSF52540">
    <property type="entry name" value="P-loop containing nucleoside triphosphate hydrolases"/>
    <property type="match status" value="1"/>
</dbReference>
<keyword evidence="4" id="KW-1185">Reference proteome</keyword>
<evidence type="ECO:0000313" key="4">
    <source>
        <dbReference type="Proteomes" id="UP000004946"/>
    </source>
</evidence>
<protein>
    <recommendedName>
        <fullName evidence="2">Protein CR006 P-loop domain-containing protein</fullName>
    </recommendedName>
</protein>
<name>E6K2E1_PARDN</name>
<reference evidence="3 4" key="1">
    <citation type="submission" date="2010-12" db="EMBL/GenBank/DDBJ databases">
        <authorList>
            <person name="Muzny D."/>
            <person name="Qin X."/>
            <person name="Buhay C."/>
            <person name="Dugan-Rocha S."/>
            <person name="Ding Y."/>
            <person name="Chen G."/>
            <person name="Hawes A."/>
            <person name="Holder M."/>
            <person name="Jhangiani S."/>
            <person name="Johnson A."/>
            <person name="Khan Z."/>
            <person name="Li Z."/>
            <person name="Liu W."/>
            <person name="Liu X."/>
            <person name="Perez L."/>
            <person name="Shen H."/>
            <person name="Wang Q."/>
            <person name="Watt J."/>
            <person name="Xi L."/>
            <person name="Xin Y."/>
            <person name="Zhou J."/>
            <person name="Deng J."/>
            <person name="Jiang H."/>
            <person name="Liu Y."/>
            <person name="Qu J."/>
            <person name="Song X.-Z."/>
            <person name="Zhang L."/>
            <person name="Villasana D."/>
            <person name="Johnson A."/>
            <person name="Liu J."/>
            <person name="Liyanage D."/>
            <person name="Lorensuhewa L."/>
            <person name="Robinson T."/>
            <person name="Song A."/>
            <person name="Song B.-B."/>
            <person name="Dinh H."/>
            <person name="Thornton R."/>
            <person name="Coyle M."/>
            <person name="Francisco L."/>
            <person name="Jackson L."/>
            <person name="Javaid M."/>
            <person name="Korchina V."/>
            <person name="Kovar C."/>
            <person name="Mata R."/>
            <person name="Mathew T."/>
            <person name="Ngo R."/>
            <person name="Nguyen L."/>
            <person name="Nguyen N."/>
            <person name="Okwuonu G."/>
            <person name="Ongeri F."/>
            <person name="Pham C."/>
            <person name="Simmons D."/>
            <person name="Wilczek-Boney K."/>
            <person name="Hale W."/>
            <person name="Jakkamsetti A."/>
            <person name="Pham P."/>
            <person name="Ruth R."/>
            <person name="San Lucas F."/>
            <person name="Warren J."/>
            <person name="Zhang J."/>
            <person name="Zhao Z."/>
            <person name="Zhou C."/>
            <person name="Zhu D."/>
            <person name="Lee S."/>
            <person name="Bess C."/>
            <person name="Blankenburg K."/>
            <person name="Forbes L."/>
            <person name="Fu Q."/>
            <person name="Gubbala S."/>
            <person name="Hirani K."/>
            <person name="Jayaseelan J.C."/>
            <person name="Lara F."/>
            <person name="Munidasa M."/>
            <person name="Palculict T."/>
            <person name="Patil S."/>
            <person name="Pu L.-L."/>
            <person name="Saada N."/>
            <person name="Tang L."/>
            <person name="Weissenberger G."/>
            <person name="Zhu Y."/>
            <person name="Hemphill L."/>
            <person name="Shang Y."/>
            <person name="Youmans B."/>
            <person name="Ayvaz T."/>
            <person name="Ross M."/>
            <person name="Santibanez J."/>
            <person name="Aqrawi P."/>
            <person name="Gross S."/>
            <person name="Joshi V."/>
            <person name="Fowler G."/>
            <person name="Nazareth L."/>
            <person name="Reid J."/>
            <person name="Worley K."/>
            <person name="Petrosino J."/>
            <person name="Highlander S."/>
            <person name="Gibbs R."/>
        </authorList>
    </citation>
    <scope>NUCLEOTIDE SEQUENCE [LARGE SCALE GENOMIC DNA]</scope>
    <source>
        <strain evidence="3 4">DSM 10105</strain>
    </source>
</reference>
<evidence type="ECO:0000259" key="2">
    <source>
        <dbReference type="Pfam" id="PF13166"/>
    </source>
</evidence>
<dbReference type="AlphaFoldDB" id="E6K2E1"/>
<keyword evidence="1" id="KW-0175">Coiled coil</keyword>
<dbReference type="RefSeq" id="WP_006288383.1">
    <property type="nucleotide sequence ID" value="NZ_CM001148.1"/>
</dbReference>
<proteinExistence type="predicted"/>
<evidence type="ECO:0000313" key="3">
    <source>
        <dbReference type="EMBL" id="EFT82929.1"/>
    </source>
</evidence>
<dbReference type="HOGENOM" id="CLU_337980_0_0_11"/>
<dbReference type="PATRIC" id="fig|864564.6.peg.86"/>